<reference evidence="4" key="1">
    <citation type="submission" date="2016-10" db="EMBL/GenBank/DDBJ databases">
        <title>Sequence of Gallionella enrichment culture.</title>
        <authorList>
            <person name="Poehlein A."/>
            <person name="Muehling M."/>
            <person name="Daniel R."/>
        </authorList>
    </citation>
    <scope>NUCLEOTIDE SEQUENCE</scope>
</reference>
<dbReference type="GO" id="GO:0097163">
    <property type="term" value="F:sulfur carrier activity"/>
    <property type="evidence" value="ECO:0007669"/>
    <property type="project" value="TreeGrafter"/>
</dbReference>
<dbReference type="GO" id="GO:0005737">
    <property type="term" value="C:cytoplasm"/>
    <property type="evidence" value="ECO:0007669"/>
    <property type="project" value="UniProtKB-SubCell"/>
</dbReference>
<evidence type="ECO:0000313" key="4">
    <source>
        <dbReference type="EMBL" id="OIQ98292.1"/>
    </source>
</evidence>
<dbReference type="Gene3D" id="1.10.10.370">
    <property type="entry name" value="DsrC-like protein, C-terminal domain"/>
    <property type="match status" value="1"/>
</dbReference>
<dbReference type="EC" id="2.8.1.-" evidence="4"/>
<comment type="subcellular location">
    <subcellularLocation>
        <location evidence="1">Cytoplasm</location>
    </subcellularLocation>
</comment>
<dbReference type="AlphaFoldDB" id="A0A1J5S233"/>
<gene>
    <name evidence="4" type="primary">tusE_16</name>
    <name evidence="4" type="ORF">GALL_197210</name>
</gene>
<dbReference type="PANTHER" id="PTHR37010:SF1">
    <property type="entry name" value="SULFURTRANSFERASE TUSE"/>
    <property type="match status" value="1"/>
</dbReference>
<dbReference type="SUPFAM" id="SSF69721">
    <property type="entry name" value="DsrC, the gamma subunit of dissimilatory sulfite reductase"/>
    <property type="match status" value="1"/>
</dbReference>
<evidence type="ECO:0000256" key="3">
    <source>
        <dbReference type="ARBA" id="ARBA00022490"/>
    </source>
</evidence>
<keyword evidence="4" id="KW-0808">Transferase</keyword>
<dbReference type="NCBIfam" id="TIGR03342">
    <property type="entry name" value="dsrC_tusE_dsvC"/>
    <property type="match status" value="1"/>
</dbReference>
<dbReference type="InterPro" id="IPR042072">
    <property type="entry name" value="DsrC-like_C"/>
</dbReference>
<evidence type="ECO:0000256" key="2">
    <source>
        <dbReference type="ARBA" id="ARBA00005718"/>
    </source>
</evidence>
<dbReference type="PIRSF" id="PIRSF006223">
    <property type="entry name" value="DsrC_TusE"/>
    <property type="match status" value="1"/>
</dbReference>
<comment type="similarity">
    <text evidence="2">Belongs to the DsrC/TusE family.</text>
</comment>
<dbReference type="GO" id="GO:0016740">
    <property type="term" value="F:transferase activity"/>
    <property type="evidence" value="ECO:0007669"/>
    <property type="project" value="UniProtKB-KW"/>
</dbReference>
<dbReference type="InterPro" id="IPR007453">
    <property type="entry name" value="DsrC/TusE"/>
</dbReference>
<keyword evidence="3" id="KW-0963">Cytoplasm</keyword>
<protein>
    <submittedName>
        <fullName evidence="4">Sulfurtransferase TusE</fullName>
        <ecNumber evidence="4">2.8.1.-</ecNumber>
    </submittedName>
</protein>
<evidence type="ECO:0000256" key="1">
    <source>
        <dbReference type="ARBA" id="ARBA00004496"/>
    </source>
</evidence>
<proteinExistence type="inferred from homology"/>
<dbReference type="Pfam" id="PF04358">
    <property type="entry name" value="DsrC"/>
    <property type="match status" value="1"/>
</dbReference>
<dbReference type="PANTHER" id="PTHR37010">
    <property type="entry name" value="SULFURTRANSFERASE TUSE"/>
    <property type="match status" value="1"/>
</dbReference>
<accession>A0A1J5S233</accession>
<sequence length="122" mass="13746">MLDINHVLNEQANGRFDPEGHMYDLEHWSPLIAKQLALDEGIGELTEAHWHVIHALRNLYREQGRPENTRVVMQMLAQDFADEGGRRYLYELFPKGPVSQGSRLAGVPVPPNASDPSFGWAG</sequence>
<dbReference type="GO" id="GO:0002143">
    <property type="term" value="P:tRNA wobble position uridine thiolation"/>
    <property type="evidence" value="ECO:0007669"/>
    <property type="project" value="TreeGrafter"/>
</dbReference>
<comment type="caution">
    <text evidence="4">The sequence shown here is derived from an EMBL/GenBank/DDBJ whole genome shotgun (WGS) entry which is preliminary data.</text>
</comment>
<organism evidence="4">
    <name type="scientific">mine drainage metagenome</name>
    <dbReference type="NCBI Taxonomy" id="410659"/>
    <lineage>
        <taxon>unclassified sequences</taxon>
        <taxon>metagenomes</taxon>
        <taxon>ecological metagenomes</taxon>
    </lineage>
</organism>
<dbReference type="InterPro" id="IPR025526">
    <property type="entry name" value="DsrC-like_dom_sf"/>
</dbReference>
<dbReference type="EMBL" id="MLJW01000121">
    <property type="protein sequence ID" value="OIQ98292.1"/>
    <property type="molecule type" value="Genomic_DNA"/>
</dbReference>
<name>A0A1J5S233_9ZZZZ</name>